<evidence type="ECO:0000313" key="3">
    <source>
        <dbReference type="Proteomes" id="UP000663722"/>
    </source>
</evidence>
<proteinExistence type="predicted"/>
<accession>A0A975BNN9</accession>
<sequence>MLENDFFYAAVKHTVKNKKGFNQKVLADAIGISASYLSQILSGQRKAKIDIYSKIANECGYSLPDFLILGRQLLGVKTTDTQDTVHSIDKAVQIIREVEQETGYLLNPKQREAVAKILREELRKGEENSKGKIRDLVSVFN</sequence>
<dbReference type="InterPro" id="IPR001387">
    <property type="entry name" value="Cro/C1-type_HTH"/>
</dbReference>
<dbReference type="CDD" id="cd00093">
    <property type="entry name" value="HTH_XRE"/>
    <property type="match status" value="1"/>
</dbReference>
<dbReference type="SUPFAM" id="SSF47413">
    <property type="entry name" value="lambda repressor-like DNA-binding domains"/>
    <property type="match status" value="1"/>
</dbReference>
<dbReference type="RefSeq" id="WP_207683406.1">
    <property type="nucleotide sequence ID" value="NZ_CP061800.1"/>
</dbReference>
<feature type="domain" description="HTH cro/C1-type" evidence="1">
    <location>
        <begin position="17"/>
        <end position="66"/>
    </location>
</feature>
<dbReference type="GO" id="GO:0003677">
    <property type="term" value="F:DNA binding"/>
    <property type="evidence" value="ECO:0007669"/>
    <property type="project" value="InterPro"/>
</dbReference>
<dbReference type="Gene3D" id="1.10.260.40">
    <property type="entry name" value="lambda repressor-like DNA-binding domains"/>
    <property type="match status" value="1"/>
</dbReference>
<dbReference type="Proteomes" id="UP000663722">
    <property type="component" value="Chromosome"/>
</dbReference>
<dbReference type="SMART" id="SM00530">
    <property type="entry name" value="HTH_XRE"/>
    <property type="match status" value="1"/>
</dbReference>
<organism evidence="2 3">
    <name type="scientific">Desulfonema magnum</name>
    <dbReference type="NCBI Taxonomy" id="45655"/>
    <lineage>
        <taxon>Bacteria</taxon>
        <taxon>Pseudomonadati</taxon>
        <taxon>Thermodesulfobacteriota</taxon>
        <taxon>Desulfobacteria</taxon>
        <taxon>Desulfobacterales</taxon>
        <taxon>Desulfococcaceae</taxon>
        <taxon>Desulfonema</taxon>
    </lineage>
</organism>
<dbReference type="AlphaFoldDB" id="A0A975BNN9"/>
<dbReference type="PROSITE" id="PS50943">
    <property type="entry name" value="HTH_CROC1"/>
    <property type="match status" value="1"/>
</dbReference>
<reference evidence="2" key="1">
    <citation type="journal article" date="2021" name="Microb. Physiol.">
        <title>Proteogenomic Insights into the Physiology of Marine, Sulfate-Reducing, Filamentous Desulfonema limicola and Desulfonema magnum.</title>
        <authorList>
            <person name="Schnaars V."/>
            <person name="Wohlbrand L."/>
            <person name="Scheve S."/>
            <person name="Hinrichs C."/>
            <person name="Reinhardt R."/>
            <person name="Rabus R."/>
        </authorList>
    </citation>
    <scope>NUCLEOTIDE SEQUENCE</scope>
    <source>
        <strain evidence="2">4be13</strain>
    </source>
</reference>
<name>A0A975BNN9_9BACT</name>
<dbReference type="EMBL" id="CP061800">
    <property type="protein sequence ID" value="QTA88821.1"/>
    <property type="molecule type" value="Genomic_DNA"/>
</dbReference>
<evidence type="ECO:0000313" key="2">
    <source>
        <dbReference type="EMBL" id="QTA88821.1"/>
    </source>
</evidence>
<protein>
    <submittedName>
        <fullName evidence="2">HTH domain-containing protein, Cro/C1-type</fullName>
    </submittedName>
</protein>
<gene>
    <name evidence="2" type="ORF">dnm_048680</name>
</gene>
<dbReference type="InterPro" id="IPR010982">
    <property type="entry name" value="Lambda_DNA-bd_dom_sf"/>
</dbReference>
<keyword evidence="3" id="KW-1185">Reference proteome</keyword>
<dbReference type="KEGG" id="dmm:dnm_048680"/>
<evidence type="ECO:0000259" key="1">
    <source>
        <dbReference type="PROSITE" id="PS50943"/>
    </source>
</evidence>
<dbReference type="Pfam" id="PF01381">
    <property type="entry name" value="HTH_3"/>
    <property type="match status" value="1"/>
</dbReference>